<keyword evidence="1" id="KW-0732">Signal</keyword>
<keyword evidence="3" id="KW-1185">Reference proteome</keyword>
<accession>E4RSL6</accession>
<reference key="1">
    <citation type="submission" date="2010-11" db="EMBL/GenBank/DDBJ databases">
        <title>The complete genome of Leadbetterella byssophila DSM 17132.</title>
        <authorList>
            <consortium name="US DOE Joint Genome Institute (JGI-PGF)"/>
            <person name="Lucas S."/>
            <person name="Copeland A."/>
            <person name="Lapidus A."/>
            <person name="Glavina del Rio T."/>
            <person name="Dalin E."/>
            <person name="Tice H."/>
            <person name="Bruce D."/>
            <person name="Goodwin L."/>
            <person name="Pitluck S."/>
            <person name="Kyrpides N."/>
            <person name="Mavromatis K."/>
            <person name="Ivanova N."/>
            <person name="Teshima H."/>
            <person name="Brettin T."/>
            <person name="Detter J.C."/>
            <person name="Han C."/>
            <person name="Tapia R."/>
            <person name="Land M."/>
            <person name="Hauser L."/>
            <person name="Markowitz V."/>
            <person name="Cheng J.-F."/>
            <person name="Hugenholtz P."/>
            <person name="Woyke T."/>
            <person name="Wu D."/>
            <person name="Tindall B."/>
            <person name="Pomrenke H.G."/>
            <person name="Brambilla E."/>
            <person name="Klenk H.-P."/>
            <person name="Eisen J.A."/>
        </authorList>
    </citation>
    <scope>NUCLEOTIDE SEQUENCE [LARGE SCALE GENOMIC DNA]</scope>
    <source>
        <strain>DSM 17132</strain>
    </source>
</reference>
<organism evidence="2 3">
    <name type="scientific">Leadbetterella byssophila (strain DSM 17132 / JCM 16389 / KACC 11308 / NBRC 106382 / 4M15)</name>
    <dbReference type="NCBI Taxonomy" id="649349"/>
    <lineage>
        <taxon>Bacteria</taxon>
        <taxon>Pseudomonadati</taxon>
        <taxon>Bacteroidota</taxon>
        <taxon>Cytophagia</taxon>
        <taxon>Cytophagales</taxon>
        <taxon>Leadbetterellaceae</taxon>
        <taxon>Leadbetterella</taxon>
    </lineage>
</organism>
<evidence type="ECO:0008006" key="4">
    <source>
        <dbReference type="Google" id="ProtNLM"/>
    </source>
</evidence>
<dbReference type="OrthoDB" id="9765204at2"/>
<feature type="signal peptide" evidence="1">
    <location>
        <begin position="1"/>
        <end position="18"/>
    </location>
</feature>
<feature type="chain" id="PRO_5003188396" description="YD repeat protein" evidence="1">
    <location>
        <begin position="19"/>
        <end position="284"/>
    </location>
</feature>
<dbReference type="STRING" id="649349.Lbys_2924"/>
<dbReference type="EMBL" id="CP002305">
    <property type="protein sequence ID" value="ADQ18586.1"/>
    <property type="molecule type" value="Genomic_DNA"/>
</dbReference>
<dbReference type="HOGENOM" id="CLU_979313_0_0_10"/>
<dbReference type="Gene3D" id="2.180.10.10">
    <property type="entry name" value="RHS repeat-associated core"/>
    <property type="match status" value="1"/>
</dbReference>
<dbReference type="RefSeq" id="WP_013409618.1">
    <property type="nucleotide sequence ID" value="NC_014655.1"/>
</dbReference>
<dbReference type="eggNOG" id="COG3209">
    <property type="taxonomic scope" value="Bacteria"/>
</dbReference>
<sequence>MYKLTLLFLLFTFLSSTAQEIIQADPLIKEEGVRKKIQWSCNEKGEECWPQIIYEYDENGCLIKKETFDKGNLVEANRYEYNTHFFANNVYTQVGNGKEYLQVKYTYDSKNRLVLFQACYPNGNCEPFEKYTYRADGKLLSRTRYKDGKYFYEYKHKYDAQGRNIEILILSKDSDSGEREVKKYDAQGRHVQSKWIDYRGEEIDNAEYTYDEAGRLLKNQWIGGLSTQKLYQYDELGNNTKYTSIDYNAQIDDERTMTYQGKLIQSRVQTDGKKIINYWKFTYE</sequence>
<dbReference type="KEGG" id="lby:Lbys_2924"/>
<reference evidence="2 3" key="2">
    <citation type="journal article" date="2011" name="Stand. Genomic Sci.">
        <title>Complete genome sequence of Leadbetterella byssophila type strain (4M15).</title>
        <authorList>
            <person name="Abt B."/>
            <person name="Teshima H."/>
            <person name="Lucas S."/>
            <person name="Lapidus A."/>
            <person name="Del Rio T.G."/>
            <person name="Nolan M."/>
            <person name="Tice H."/>
            <person name="Cheng J.F."/>
            <person name="Pitluck S."/>
            <person name="Liolios K."/>
            <person name="Pagani I."/>
            <person name="Ivanova N."/>
            <person name="Mavromatis K."/>
            <person name="Pati A."/>
            <person name="Tapia R."/>
            <person name="Han C."/>
            <person name="Goodwin L."/>
            <person name="Chen A."/>
            <person name="Palaniappan K."/>
            <person name="Land M."/>
            <person name="Hauser L."/>
            <person name="Chang Y.J."/>
            <person name="Jeffries C.D."/>
            <person name="Rohde M."/>
            <person name="Goker M."/>
            <person name="Tindall B.J."/>
            <person name="Detter J.C."/>
            <person name="Woyke T."/>
            <person name="Bristow J."/>
            <person name="Eisen J.A."/>
            <person name="Markowitz V."/>
            <person name="Hugenholtz P."/>
            <person name="Klenk H.P."/>
            <person name="Kyrpides N.C."/>
        </authorList>
    </citation>
    <scope>NUCLEOTIDE SEQUENCE [LARGE SCALE GENOMIC DNA]</scope>
    <source>
        <strain evidence="3">DSM 17132 / JCM 16389 / KACC 11308 / NBRC 106382 / 4M15</strain>
    </source>
</reference>
<name>E4RSL6_LEAB4</name>
<evidence type="ECO:0000313" key="3">
    <source>
        <dbReference type="Proteomes" id="UP000007435"/>
    </source>
</evidence>
<evidence type="ECO:0000313" key="2">
    <source>
        <dbReference type="EMBL" id="ADQ18586.1"/>
    </source>
</evidence>
<dbReference type="AlphaFoldDB" id="E4RSL6"/>
<proteinExistence type="predicted"/>
<dbReference type="Proteomes" id="UP000007435">
    <property type="component" value="Chromosome"/>
</dbReference>
<gene>
    <name evidence="2" type="ordered locus">Lbys_2924</name>
</gene>
<evidence type="ECO:0000256" key="1">
    <source>
        <dbReference type="SAM" id="SignalP"/>
    </source>
</evidence>
<protein>
    <recommendedName>
        <fullName evidence="4">YD repeat protein</fullName>
    </recommendedName>
</protein>